<protein>
    <submittedName>
        <fullName evidence="2">Uncharacterized protein</fullName>
    </submittedName>
</protein>
<name>B9SAA3_RICCO</name>
<dbReference type="InParanoid" id="B9SAA3"/>
<proteinExistence type="predicted"/>
<evidence type="ECO:0000313" key="2">
    <source>
        <dbReference type="EMBL" id="EEF39465.1"/>
    </source>
</evidence>
<feature type="transmembrane region" description="Helical" evidence="1">
    <location>
        <begin position="20"/>
        <end position="38"/>
    </location>
</feature>
<dbReference type="AlphaFoldDB" id="B9SAA3"/>
<reference evidence="3" key="1">
    <citation type="journal article" date="2010" name="Nat. Biotechnol.">
        <title>Draft genome sequence of the oilseed species Ricinus communis.</title>
        <authorList>
            <person name="Chan A.P."/>
            <person name="Crabtree J."/>
            <person name="Zhao Q."/>
            <person name="Lorenzi H."/>
            <person name="Orvis J."/>
            <person name="Puiu D."/>
            <person name="Melake-Berhan A."/>
            <person name="Jones K.M."/>
            <person name="Redman J."/>
            <person name="Chen G."/>
            <person name="Cahoon E.B."/>
            <person name="Gedil M."/>
            <person name="Stanke M."/>
            <person name="Haas B.J."/>
            <person name="Wortman J.R."/>
            <person name="Fraser-Liggett C.M."/>
            <person name="Ravel J."/>
            <person name="Rabinowicz P.D."/>
        </authorList>
    </citation>
    <scope>NUCLEOTIDE SEQUENCE [LARGE SCALE GENOMIC DNA]</scope>
    <source>
        <strain evidence="3">cv. Hale</strain>
    </source>
</reference>
<dbReference type="EMBL" id="EQ973902">
    <property type="protein sequence ID" value="EEF39465.1"/>
    <property type="molecule type" value="Genomic_DNA"/>
</dbReference>
<dbReference type="STRING" id="3988.B9SAA3"/>
<evidence type="ECO:0000313" key="3">
    <source>
        <dbReference type="Proteomes" id="UP000008311"/>
    </source>
</evidence>
<evidence type="ECO:0000256" key="1">
    <source>
        <dbReference type="SAM" id="Phobius"/>
    </source>
</evidence>
<sequence>MAEKNFKARPFCLGKDTFNYTPVALGVGLGLIMLWWVLDARKWFKGPVRNIEIPNGKV</sequence>
<keyword evidence="3" id="KW-1185">Reference proteome</keyword>
<accession>B9SAA3</accession>
<organism evidence="2 3">
    <name type="scientific">Ricinus communis</name>
    <name type="common">Castor bean</name>
    <dbReference type="NCBI Taxonomy" id="3988"/>
    <lineage>
        <taxon>Eukaryota</taxon>
        <taxon>Viridiplantae</taxon>
        <taxon>Streptophyta</taxon>
        <taxon>Embryophyta</taxon>
        <taxon>Tracheophyta</taxon>
        <taxon>Spermatophyta</taxon>
        <taxon>Magnoliopsida</taxon>
        <taxon>eudicotyledons</taxon>
        <taxon>Gunneridae</taxon>
        <taxon>Pentapetalae</taxon>
        <taxon>rosids</taxon>
        <taxon>fabids</taxon>
        <taxon>Malpighiales</taxon>
        <taxon>Euphorbiaceae</taxon>
        <taxon>Acalyphoideae</taxon>
        <taxon>Acalypheae</taxon>
        <taxon>Ricinus</taxon>
    </lineage>
</organism>
<keyword evidence="1" id="KW-0812">Transmembrane</keyword>
<dbReference type="Proteomes" id="UP000008311">
    <property type="component" value="Unassembled WGS sequence"/>
</dbReference>
<gene>
    <name evidence="2" type="ORF">RCOM_1698380</name>
</gene>
<keyword evidence="1" id="KW-0472">Membrane</keyword>
<keyword evidence="1" id="KW-1133">Transmembrane helix</keyword>